<evidence type="ECO:0000256" key="2">
    <source>
        <dbReference type="ARBA" id="ARBA00022980"/>
    </source>
</evidence>
<evidence type="ECO:0000256" key="3">
    <source>
        <dbReference type="ARBA" id="ARBA00023274"/>
    </source>
</evidence>
<keyword evidence="3 4" id="KW-0687">Ribonucleoprotein</keyword>
<name>A0A7S3RZZ0_9SPIT</name>
<dbReference type="SUPFAM" id="SSF54843">
    <property type="entry name" value="Ribosomal protein L22"/>
    <property type="match status" value="1"/>
</dbReference>
<evidence type="ECO:0008006" key="6">
    <source>
        <dbReference type="Google" id="ProtNLM"/>
    </source>
</evidence>
<dbReference type="GO" id="GO:0022625">
    <property type="term" value="C:cytosolic large ribosomal subunit"/>
    <property type="evidence" value="ECO:0007669"/>
    <property type="project" value="TreeGrafter"/>
</dbReference>
<dbReference type="InterPro" id="IPR036394">
    <property type="entry name" value="Ribosomal_uL22_sf"/>
</dbReference>
<dbReference type="EMBL" id="HBIQ01026739">
    <property type="protein sequence ID" value="CAE0539485.1"/>
    <property type="molecule type" value="Transcribed_RNA"/>
</dbReference>
<dbReference type="AlphaFoldDB" id="A0A7S3RZZ0"/>
<evidence type="ECO:0000256" key="4">
    <source>
        <dbReference type="RuleBase" id="RU004005"/>
    </source>
</evidence>
<dbReference type="GO" id="GO:0002181">
    <property type="term" value="P:cytoplasmic translation"/>
    <property type="evidence" value="ECO:0007669"/>
    <property type="project" value="TreeGrafter"/>
</dbReference>
<accession>A0A7S3RZZ0</accession>
<protein>
    <recommendedName>
        <fullName evidence="6">60S ribosomal protein L17</fullName>
    </recommendedName>
</protein>
<comment type="similarity">
    <text evidence="1 4">Belongs to the universal ribosomal protein uL22 family.</text>
</comment>
<reference evidence="5" key="1">
    <citation type="submission" date="2021-01" db="EMBL/GenBank/DDBJ databases">
        <authorList>
            <person name="Corre E."/>
            <person name="Pelletier E."/>
            <person name="Niang G."/>
            <person name="Scheremetjew M."/>
            <person name="Finn R."/>
            <person name="Kale V."/>
            <person name="Holt S."/>
            <person name="Cochrane G."/>
            <person name="Meng A."/>
            <person name="Brown T."/>
            <person name="Cohen L."/>
        </authorList>
    </citation>
    <scope>NUCLEOTIDE SEQUENCE</scope>
    <source>
        <strain evidence="5">SPMC142</strain>
    </source>
</reference>
<dbReference type="Pfam" id="PF00237">
    <property type="entry name" value="Ribosomal_L22"/>
    <property type="match status" value="1"/>
</dbReference>
<evidence type="ECO:0000256" key="1">
    <source>
        <dbReference type="ARBA" id="ARBA00009451"/>
    </source>
</evidence>
<organism evidence="5">
    <name type="scientific">Strombidinopsis acuminata</name>
    <dbReference type="NCBI Taxonomy" id="141414"/>
    <lineage>
        <taxon>Eukaryota</taxon>
        <taxon>Sar</taxon>
        <taxon>Alveolata</taxon>
        <taxon>Ciliophora</taxon>
        <taxon>Intramacronucleata</taxon>
        <taxon>Spirotrichea</taxon>
        <taxon>Choreotrichia</taxon>
        <taxon>Choreotrichida</taxon>
        <taxon>Strombidinopsidae</taxon>
        <taxon>Strombidinopsis</taxon>
    </lineage>
</organism>
<dbReference type="PANTHER" id="PTHR11593:SF10">
    <property type="entry name" value="60S RIBOSOMAL PROTEIN L17"/>
    <property type="match status" value="1"/>
</dbReference>
<dbReference type="InterPro" id="IPR005721">
    <property type="entry name" value="Ribosomal_uL22_euk/arc"/>
</dbReference>
<proteinExistence type="inferred from homology"/>
<dbReference type="Gene3D" id="3.90.470.10">
    <property type="entry name" value="Ribosomal protein L22/L17"/>
    <property type="match status" value="1"/>
</dbReference>
<evidence type="ECO:0000313" key="5">
    <source>
        <dbReference type="EMBL" id="CAE0539485.1"/>
    </source>
</evidence>
<dbReference type="GO" id="GO:0003735">
    <property type="term" value="F:structural constituent of ribosome"/>
    <property type="evidence" value="ECO:0007669"/>
    <property type="project" value="InterPro"/>
</dbReference>
<dbReference type="CDD" id="cd00336">
    <property type="entry name" value="Ribosomal_L22"/>
    <property type="match status" value="1"/>
</dbReference>
<sequence>MVKFSRQPAEPTKSAKTRVADLRAHFKNTYETARAVKGLKLKKAIRYMENVLEHKQIVPFKKFVRHAGRHAQTKEFKTSGSIGRWPEKSVKAVIELLKNLVSNSEAKGLDVEKCVITHCVVQRAVASRRRTYRAHGRISPYQGHNCHIEFHVTEKSGPVKKADKPALKMTKKQAARQRLAIGK</sequence>
<keyword evidence="2 4" id="KW-0689">Ribosomal protein</keyword>
<dbReference type="NCBIfam" id="TIGR01038">
    <property type="entry name" value="uL22_arch_euk"/>
    <property type="match status" value="1"/>
</dbReference>
<dbReference type="PANTHER" id="PTHR11593">
    <property type="entry name" value="60S RIBOSOMAL PROTEIN L17"/>
    <property type="match status" value="1"/>
</dbReference>
<dbReference type="InterPro" id="IPR001063">
    <property type="entry name" value="Ribosomal_uL22"/>
</dbReference>
<gene>
    <name evidence="5" type="ORF">SACU0126_LOCUS8798</name>
</gene>